<keyword evidence="2" id="KW-1185">Reference proteome</keyword>
<evidence type="ECO:0000313" key="1">
    <source>
        <dbReference type="EMBL" id="GMF05766.1"/>
    </source>
</evidence>
<comment type="caution">
    <text evidence="1">The sequence shown here is derived from an EMBL/GenBank/DDBJ whole genome shotgun (WGS) entry which is preliminary data.</text>
</comment>
<gene>
    <name evidence="1" type="ORF">Amon02_001245400</name>
</gene>
<proteinExistence type="predicted"/>
<name>A0ACB5U9G4_AMBMO</name>
<accession>A0ACB5U9G4</accession>
<evidence type="ECO:0000313" key="2">
    <source>
        <dbReference type="Proteomes" id="UP001165064"/>
    </source>
</evidence>
<dbReference type="Proteomes" id="UP001165064">
    <property type="component" value="Unassembled WGS sequence"/>
</dbReference>
<protein>
    <submittedName>
        <fullName evidence="1">Unnamed protein product</fullName>
    </submittedName>
</protein>
<organism evidence="1 2">
    <name type="scientific">Ambrosiozyma monospora</name>
    <name type="common">Yeast</name>
    <name type="synonym">Endomycopsis monosporus</name>
    <dbReference type="NCBI Taxonomy" id="43982"/>
    <lineage>
        <taxon>Eukaryota</taxon>
        <taxon>Fungi</taxon>
        <taxon>Dikarya</taxon>
        <taxon>Ascomycota</taxon>
        <taxon>Saccharomycotina</taxon>
        <taxon>Pichiomycetes</taxon>
        <taxon>Pichiales</taxon>
        <taxon>Pichiaceae</taxon>
        <taxon>Ambrosiozyma</taxon>
    </lineage>
</organism>
<dbReference type="EMBL" id="BSXS01014636">
    <property type="protein sequence ID" value="GMF05766.1"/>
    <property type="molecule type" value="Genomic_DNA"/>
</dbReference>
<sequence length="71" mass="7212">MMGMNSNPVSGVGFDVGVGGSGLNGFNGGVFNSLNEIDFTNVDLGNTPDSAGNSVDQQHGQHGLGGLNFHF</sequence>
<reference evidence="1" key="1">
    <citation type="submission" date="2023-04" db="EMBL/GenBank/DDBJ databases">
        <title>Ambrosiozyma monospora NBRC 10751.</title>
        <authorList>
            <person name="Ichikawa N."/>
            <person name="Sato H."/>
            <person name="Tonouchi N."/>
        </authorList>
    </citation>
    <scope>NUCLEOTIDE SEQUENCE</scope>
    <source>
        <strain evidence="1">NBRC 10751</strain>
    </source>
</reference>